<evidence type="ECO:0000256" key="3">
    <source>
        <dbReference type="ARBA" id="ARBA00022806"/>
    </source>
</evidence>
<accession>A0ABS5JWY7</accession>
<keyword evidence="1" id="KW-0547">Nucleotide-binding</keyword>
<keyword evidence="2" id="KW-0378">Hydrolase</keyword>
<comment type="caution">
    <text evidence="6">The sequence shown here is derived from an EMBL/GenBank/DDBJ whole genome shotgun (WGS) entry which is preliminary data.</text>
</comment>
<reference evidence="6 7" key="1">
    <citation type="journal article" date="2015" name="Int. J. Syst. Evol. Microbiol.">
        <title>Carboxylicivirga linearis sp. nov., isolated from a sea cucumber culture pond.</title>
        <authorList>
            <person name="Wang F.Q."/>
            <person name="Zhou Y.X."/>
            <person name="Lin X.Z."/>
            <person name="Chen G.J."/>
            <person name="Du Z.J."/>
        </authorList>
    </citation>
    <scope>NUCLEOTIDE SEQUENCE [LARGE SCALE GENOMIC DNA]</scope>
    <source>
        <strain evidence="6 7">FB218</strain>
    </source>
</reference>
<gene>
    <name evidence="6" type="ORF">KEM10_11270</name>
</gene>
<dbReference type="PANTHER" id="PTHR47961">
    <property type="entry name" value="DNA POLYMERASE THETA, PUTATIVE (AFU_ORTHOLOGUE AFUA_1G05260)-RELATED"/>
    <property type="match status" value="1"/>
</dbReference>
<dbReference type="RefSeq" id="WP_212216107.1">
    <property type="nucleotide sequence ID" value="NZ_JAGUCO010000007.1"/>
</dbReference>
<keyword evidence="7" id="KW-1185">Reference proteome</keyword>
<evidence type="ECO:0000259" key="5">
    <source>
        <dbReference type="PROSITE" id="PS51194"/>
    </source>
</evidence>
<keyword evidence="4" id="KW-0067">ATP-binding</keyword>
<dbReference type="Gene3D" id="3.40.50.300">
    <property type="entry name" value="P-loop containing nucleotide triphosphate hydrolases"/>
    <property type="match status" value="2"/>
</dbReference>
<dbReference type="EMBL" id="JAGUCO010000007">
    <property type="protein sequence ID" value="MBS2098861.1"/>
    <property type="molecule type" value="Genomic_DNA"/>
</dbReference>
<feature type="domain" description="Helicase C-terminal" evidence="5">
    <location>
        <begin position="331"/>
        <end position="501"/>
    </location>
</feature>
<dbReference type="InterPro" id="IPR011545">
    <property type="entry name" value="DEAD/DEAH_box_helicase_dom"/>
</dbReference>
<organism evidence="6 7">
    <name type="scientific">Carboxylicivirga linearis</name>
    <dbReference type="NCBI Taxonomy" id="1628157"/>
    <lineage>
        <taxon>Bacteria</taxon>
        <taxon>Pseudomonadati</taxon>
        <taxon>Bacteroidota</taxon>
        <taxon>Bacteroidia</taxon>
        <taxon>Marinilabiliales</taxon>
        <taxon>Marinilabiliaceae</taxon>
        <taxon>Carboxylicivirga</taxon>
    </lineage>
</organism>
<dbReference type="PROSITE" id="PS51194">
    <property type="entry name" value="HELICASE_CTER"/>
    <property type="match status" value="1"/>
</dbReference>
<evidence type="ECO:0000256" key="1">
    <source>
        <dbReference type="ARBA" id="ARBA00022741"/>
    </source>
</evidence>
<keyword evidence="3 6" id="KW-0347">Helicase</keyword>
<protein>
    <submittedName>
        <fullName evidence="6">DEAD/DEAH box helicase</fullName>
    </submittedName>
</protein>
<evidence type="ECO:0000313" key="7">
    <source>
        <dbReference type="Proteomes" id="UP000708576"/>
    </source>
</evidence>
<dbReference type="SMART" id="SM00490">
    <property type="entry name" value="HELICc"/>
    <property type="match status" value="1"/>
</dbReference>
<evidence type="ECO:0000256" key="4">
    <source>
        <dbReference type="ARBA" id="ARBA00022840"/>
    </source>
</evidence>
<dbReference type="PANTHER" id="PTHR47961:SF6">
    <property type="entry name" value="DNA-DIRECTED DNA POLYMERASE"/>
    <property type="match status" value="1"/>
</dbReference>
<dbReference type="InterPro" id="IPR014001">
    <property type="entry name" value="Helicase_ATP-bd"/>
</dbReference>
<evidence type="ECO:0000313" key="6">
    <source>
        <dbReference type="EMBL" id="MBS2098861.1"/>
    </source>
</evidence>
<dbReference type="InterPro" id="IPR050474">
    <property type="entry name" value="Hel308_SKI2-like"/>
</dbReference>
<dbReference type="InterPro" id="IPR027417">
    <property type="entry name" value="P-loop_NTPase"/>
</dbReference>
<dbReference type="SUPFAM" id="SSF52540">
    <property type="entry name" value="P-loop containing nucleoside triphosphate hydrolases"/>
    <property type="match status" value="1"/>
</dbReference>
<dbReference type="SMART" id="SM00487">
    <property type="entry name" value="DEXDc"/>
    <property type="match status" value="1"/>
</dbReference>
<evidence type="ECO:0000256" key="2">
    <source>
        <dbReference type="ARBA" id="ARBA00022801"/>
    </source>
</evidence>
<dbReference type="GO" id="GO:0004386">
    <property type="term" value="F:helicase activity"/>
    <property type="evidence" value="ECO:0007669"/>
    <property type="project" value="UniProtKB-KW"/>
</dbReference>
<proteinExistence type="predicted"/>
<dbReference type="InterPro" id="IPR001650">
    <property type="entry name" value="Helicase_C-like"/>
</dbReference>
<name>A0ABS5JWY7_9BACT</name>
<sequence>MNILKYIEGVEVEDVIQEILDNIHIYGPVNTHDFERLSFIKKYHPQVFSLYEGKLMHLIGLFYKTTTPQSLIEEVYSIYADAIEEDTGHRFTPIQASAFRKISDKRYFSFSAPTSSGKSYLFRELILNTEEDIIIVVPSRALISEYIFRVKDMLKDDTSVLVLQFIENVNIYNTTRRIYIITPERGEDLFSKIGDLNIGLFLFDEAQISEERIRGMRFDSFVRRVDRLIPNAKKVFTHPFVENPQAQLLKHGFENDSAYARYNQSSVGKIYISESNKGFHYFSPFIDDKNREFVDVNYDLVEDVLINNGTLLIYISKNKIYDGTYITDYAKYIELCPKLDEEESILIIDELRSFIGASTALGDKHSHMIDMMEKGIVVHHGSMPLFARLLIEKFVNQGHAKICFATSTLTQGINMPFDIVWIDNFRFQGNENIKNLDLKNLIGRAGRSTPELNSFDYGYVIIKSRNVGRFCLRMQETTNLSESSMLDSSIADLDEDLRDVSEAIQNDTFDNDLHLTQSQVVRLSEAEINDHIQLILDNFLIDEKPITGKAYYEIENDTRSAIKNSFKQIYISHLRKNALTKGEASVLSVSIPILLWKIQGKSFKEIVSLRHAFLTNKDAQRNIQTRLRRQEILPSEAATLREKITIRHSTIATSLPDSGATTAGIFRRNTSIIHFDYDILVYDTYDYLDKVISLSLSDPLSAAFKIYHDKTGDNRALILRNYIKYGTNDDVEIWLLRYGFGFEEIEWIKGYIVSIDENEIVFSDEIDGLSDSRYELIERYV</sequence>
<dbReference type="Proteomes" id="UP000708576">
    <property type="component" value="Unassembled WGS sequence"/>
</dbReference>
<dbReference type="Pfam" id="PF00270">
    <property type="entry name" value="DEAD"/>
    <property type="match status" value="1"/>
</dbReference>